<evidence type="ECO:0000313" key="2">
    <source>
        <dbReference type="Proteomes" id="UP001163321"/>
    </source>
</evidence>
<keyword evidence="2" id="KW-1185">Reference proteome</keyword>
<accession>A0ACC0VID4</accession>
<dbReference type="EMBL" id="CM047588">
    <property type="protein sequence ID" value="KAI9905623.1"/>
    <property type="molecule type" value="Genomic_DNA"/>
</dbReference>
<proteinExistence type="predicted"/>
<organism evidence="1 2">
    <name type="scientific">Peronosclerospora sorghi</name>
    <dbReference type="NCBI Taxonomy" id="230839"/>
    <lineage>
        <taxon>Eukaryota</taxon>
        <taxon>Sar</taxon>
        <taxon>Stramenopiles</taxon>
        <taxon>Oomycota</taxon>
        <taxon>Peronosporomycetes</taxon>
        <taxon>Peronosporales</taxon>
        <taxon>Peronosporaceae</taxon>
        <taxon>Peronosclerospora</taxon>
    </lineage>
</organism>
<dbReference type="Proteomes" id="UP001163321">
    <property type="component" value="Chromosome 9"/>
</dbReference>
<reference evidence="1 2" key="1">
    <citation type="journal article" date="2022" name="bioRxiv">
        <title>The genome of the oomycete Peronosclerospora sorghi, a cosmopolitan pathogen of maize and sorghum, is inflated with dispersed pseudogenes.</title>
        <authorList>
            <person name="Fletcher K."/>
            <person name="Martin F."/>
            <person name="Isakeit T."/>
            <person name="Cavanaugh K."/>
            <person name="Magill C."/>
            <person name="Michelmore R."/>
        </authorList>
    </citation>
    <scope>NUCLEOTIDE SEQUENCE [LARGE SCALE GENOMIC DNA]</scope>
    <source>
        <strain evidence="1">P6</strain>
    </source>
</reference>
<name>A0ACC0VID4_9STRA</name>
<comment type="caution">
    <text evidence="1">The sequence shown here is derived from an EMBL/GenBank/DDBJ whole genome shotgun (WGS) entry which is preliminary data.</text>
</comment>
<gene>
    <name evidence="1" type="ORF">PsorP6_014263</name>
</gene>
<evidence type="ECO:0000313" key="1">
    <source>
        <dbReference type="EMBL" id="KAI9905623.1"/>
    </source>
</evidence>
<protein>
    <submittedName>
        <fullName evidence="1">Uncharacterized protein</fullName>
    </submittedName>
</protein>
<sequence>MLMFNQAALTDERKADYQLFSEHREYFKNTLDEARNKLTITPEYVARLEADMKVRASELQAVRDSNKRTPQEGGDDEVDERDEFMNDVRRRRAQFQKELDDQSAQLEAENKLCTSLLERMN</sequence>